<dbReference type="OrthoDB" id="424695at2759"/>
<dbReference type="OMA" id="YKYRQRF"/>
<sequence length="565" mass="61365">MGALASARLASPRFSLTTDMTDSLMSDVDSMVGRAESLLRSKDYAAAAAAAEAVLRNRSLLSKAAVVRGNALLFPLLDQIMDGSRENPSRADFQEAGDMFVLARKIDPENEVAGIEEQNMQSIIQMLLPGDDTDLHEIHHASDNTVLGKNPQGSQQDDDLDVVIVGAGASGVGVGLMLIQQFGIDRKHMLVLERGARVGESFRRWPEEMRFISPSFNQAEWTKSLDLNSIAQDTSPAKFLLEEHPRGEQYANYLEAVANESQLPIQFCTDVTQISPLGVPGHPRFEVHVKPSQVAPAATLSSVHCKFVIWAAGEFQYPKDSGGFQGMELCQHNSLVRSWVDVPGDEFVVIGGYESGIDAAVQLARTKRPVTVLAASPCWQESSPDPSEELAPYTRARLRDVMTDASLPQPKLHGGFTVTKVAKADEGYLVFAKEHATDPVALDDHAQVQRIFSTASPPILCIGFEGSVAALVGDLFHWSSDKATSSPVLTDQDESTRTEGFFLVGPSVCHDGLIFCFVYKFRQRFAVVAEAVARRLGKDTRCGIVACRSADMFLDDLAGIHACAG</sequence>
<dbReference type="PANTHER" id="PTHR43539">
    <property type="entry name" value="FLAVIN-BINDING MONOOXYGENASE-LIKE PROTEIN (AFU_ORTHOLOGUE AFUA_4G09220)"/>
    <property type="match status" value="1"/>
</dbReference>
<dbReference type="InterPro" id="IPR050982">
    <property type="entry name" value="Auxin_biosynth/cation_transpt"/>
</dbReference>
<dbReference type="AlphaFoldDB" id="A0A1Q9C8Z3"/>
<evidence type="ECO:0000256" key="1">
    <source>
        <dbReference type="ARBA" id="ARBA00023002"/>
    </source>
</evidence>
<organism evidence="2 3">
    <name type="scientific">Symbiodinium microadriaticum</name>
    <name type="common">Dinoflagellate</name>
    <name type="synonym">Zooxanthella microadriatica</name>
    <dbReference type="NCBI Taxonomy" id="2951"/>
    <lineage>
        <taxon>Eukaryota</taxon>
        <taxon>Sar</taxon>
        <taxon>Alveolata</taxon>
        <taxon>Dinophyceae</taxon>
        <taxon>Suessiales</taxon>
        <taxon>Symbiodiniaceae</taxon>
        <taxon>Symbiodinium</taxon>
    </lineage>
</organism>
<dbReference type="Gene3D" id="3.50.50.60">
    <property type="entry name" value="FAD/NAD(P)-binding domain"/>
    <property type="match status" value="2"/>
</dbReference>
<proteinExistence type="predicted"/>
<gene>
    <name evidence="2" type="ORF">AK812_SmicGene40381</name>
</gene>
<dbReference type="GO" id="GO:0004497">
    <property type="term" value="F:monooxygenase activity"/>
    <property type="evidence" value="ECO:0007669"/>
    <property type="project" value="TreeGrafter"/>
</dbReference>
<dbReference type="Pfam" id="PF13738">
    <property type="entry name" value="Pyr_redox_3"/>
    <property type="match status" value="1"/>
</dbReference>
<reference evidence="2 3" key="1">
    <citation type="submission" date="2016-02" db="EMBL/GenBank/DDBJ databases">
        <title>Genome analysis of coral dinoflagellate symbionts highlights evolutionary adaptations to a symbiotic lifestyle.</title>
        <authorList>
            <person name="Aranda M."/>
            <person name="Li Y."/>
            <person name="Liew Y.J."/>
            <person name="Baumgarten S."/>
            <person name="Simakov O."/>
            <person name="Wilson M."/>
            <person name="Piel J."/>
            <person name="Ashoor H."/>
            <person name="Bougouffa S."/>
            <person name="Bajic V.B."/>
            <person name="Ryu T."/>
            <person name="Ravasi T."/>
            <person name="Bayer T."/>
            <person name="Micklem G."/>
            <person name="Kim H."/>
            <person name="Bhak J."/>
            <person name="Lajeunesse T.C."/>
            <person name="Voolstra C.R."/>
        </authorList>
    </citation>
    <scope>NUCLEOTIDE SEQUENCE [LARGE SCALE GENOMIC DNA]</scope>
    <source>
        <strain evidence="2 3">CCMP2467</strain>
    </source>
</reference>
<accession>A0A1Q9C8Z3</accession>
<keyword evidence="1" id="KW-0560">Oxidoreductase</keyword>
<keyword evidence="3" id="KW-1185">Reference proteome</keyword>
<dbReference type="SUPFAM" id="SSF51905">
    <property type="entry name" value="FAD/NAD(P)-binding domain"/>
    <property type="match status" value="2"/>
</dbReference>
<evidence type="ECO:0000313" key="3">
    <source>
        <dbReference type="Proteomes" id="UP000186817"/>
    </source>
</evidence>
<dbReference type="EMBL" id="LSRX01001497">
    <property type="protein sequence ID" value="OLP79337.1"/>
    <property type="molecule type" value="Genomic_DNA"/>
</dbReference>
<name>A0A1Q9C8Z3_SYMMI</name>
<dbReference type="InterPro" id="IPR036188">
    <property type="entry name" value="FAD/NAD-bd_sf"/>
</dbReference>
<dbReference type="Proteomes" id="UP000186817">
    <property type="component" value="Unassembled WGS sequence"/>
</dbReference>
<protein>
    <submittedName>
        <fullName evidence="2">Uncharacterized protein</fullName>
    </submittedName>
</protein>
<dbReference type="GO" id="GO:0050660">
    <property type="term" value="F:flavin adenine dinucleotide binding"/>
    <property type="evidence" value="ECO:0007669"/>
    <property type="project" value="TreeGrafter"/>
</dbReference>
<comment type="caution">
    <text evidence="2">The sequence shown here is derived from an EMBL/GenBank/DDBJ whole genome shotgun (WGS) entry which is preliminary data.</text>
</comment>
<dbReference type="PRINTS" id="PR00368">
    <property type="entry name" value="FADPNR"/>
</dbReference>
<evidence type="ECO:0000313" key="2">
    <source>
        <dbReference type="EMBL" id="OLP79337.1"/>
    </source>
</evidence>
<dbReference type="PANTHER" id="PTHR43539:SF89">
    <property type="entry name" value="NAD(P)-BINDING DOMAIN-CONTAINING PROTEIN"/>
    <property type="match status" value="1"/>
</dbReference>